<comment type="similarity">
    <text evidence="2 5">Belongs to the Nudix hydrolase family.</text>
</comment>
<evidence type="ECO:0000259" key="6">
    <source>
        <dbReference type="PROSITE" id="PS51462"/>
    </source>
</evidence>
<dbReference type="InterPro" id="IPR000086">
    <property type="entry name" value="NUDIX_hydrolase_dom"/>
</dbReference>
<dbReference type="PROSITE" id="PS00893">
    <property type="entry name" value="NUDIX_BOX"/>
    <property type="match status" value="1"/>
</dbReference>
<evidence type="ECO:0000256" key="4">
    <source>
        <dbReference type="ARBA" id="ARBA00022842"/>
    </source>
</evidence>
<dbReference type="AlphaFoldDB" id="A0AAU8DNI2"/>
<dbReference type="PROSITE" id="PS51462">
    <property type="entry name" value="NUDIX"/>
    <property type="match status" value="1"/>
</dbReference>
<dbReference type="InterPro" id="IPR020084">
    <property type="entry name" value="NUDIX_hydrolase_CS"/>
</dbReference>
<dbReference type="PANTHER" id="PTHR43046">
    <property type="entry name" value="GDP-MANNOSE MANNOSYL HYDROLASE"/>
    <property type="match status" value="1"/>
</dbReference>
<keyword evidence="3 5" id="KW-0378">Hydrolase</keyword>
<dbReference type="InterPro" id="IPR020476">
    <property type="entry name" value="Nudix_hydrolase"/>
</dbReference>
<dbReference type="SUPFAM" id="SSF55811">
    <property type="entry name" value="Nudix"/>
    <property type="match status" value="1"/>
</dbReference>
<protein>
    <submittedName>
        <fullName evidence="7">NUDIX domain-containing protein</fullName>
    </submittedName>
</protein>
<organism evidence="7">
    <name type="scientific">Nakamurella sp. A5-74</name>
    <dbReference type="NCBI Taxonomy" id="3158264"/>
    <lineage>
        <taxon>Bacteria</taxon>
        <taxon>Bacillati</taxon>
        <taxon>Actinomycetota</taxon>
        <taxon>Actinomycetes</taxon>
        <taxon>Nakamurellales</taxon>
        <taxon>Nakamurellaceae</taxon>
        <taxon>Nakamurella</taxon>
    </lineage>
</organism>
<feature type="domain" description="Nudix hydrolase" evidence="6">
    <location>
        <begin position="4"/>
        <end position="145"/>
    </location>
</feature>
<evidence type="ECO:0000256" key="5">
    <source>
        <dbReference type="RuleBase" id="RU003476"/>
    </source>
</evidence>
<dbReference type="PRINTS" id="PR00502">
    <property type="entry name" value="NUDIXFAMILY"/>
</dbReference>
<dbReference type="EMBL" id="CP159218">
    <property type="protein sequence ID" value="XCG63554.1"/>
    <property type="molecule type" value="Genomic_DNA"/>
</dbReference>
<keyword evidence="4" id="KW-0460">Magnesium</keyword>
<dbReference type="RefSeq" id="WP_353649169.1">
    <property type="nucleotide sequence ID" value="NZ_CP159218.1"/>
</dbReference>
<evidence type="ECO:0000256" key="3">
    <source>
        <dbReference type="ARBA" id="ARBA00022801"/>
    </source>
</evidence>
<dbReference type="Gene3D" id="3.90.79.10">
    <property type="entry name" value="Nucleoside Triphosphate Pyrophosphohydrolase"/>
    <property type="match status" value="1"/>
</dbReference>
<dbReference type="GO" id="GO:0016787">
    <property type="term" value="F:hydrolase activity"/>
    <property type="evidence" value="ECO:0007669"/>
    <property type="project" value="UniProtKB-KW"/>
</dbReference>
<gene>
    <name evidence="7" type="ORF">ABLG96_20580</name>
</gene>
<evidence type="ECO:0000256" key="1">
    <source>
        <dbReference type="ARBA" id="ARBA00001946"/>
    </source>
</evidence>
<accession>A0AAU8DNI2</accession>
<dbReference type="PANTHER" id="PTHR43046:SF12">
    <property type="entry name" value="GDP-MANNOSE MANNOSYL HYDROLASE"/>
    <property type="match status" value="1"/>
</dbReference>
<sequence length="152" mass="16176">MAVIDRQTARVIPVSPRGRVLLLSGHDPTHPGTPFWFTIGGGIEAGETARAAAQRELWEETGIDVPGTALGELFHSETHTYSYAGAEIRASSVYFALTMSSETAVRPAGPSAGEIITAGRWWQPEALRSGPVANPDIPDIVSRAVLSLSPKD</sequence>
<comment type="cofactor">
    <cofactor evidence="1">
        <name>Mg(2+)</name>
        <dbReference type="ChEBI" id="CHEBI:18420"/>
    </cofactor>
</comment>
<dbReference type="CDD" id="cd04685">
    <property type="entry name" value="NUDIX_Hydrolase"/>
    <property type="match status" value="1"/>
</dbReference>
<dbReference type="Pfam" id="PF00293">
    <property type="entry name" value="NUDIX"/>
    <property type="match status" value="1"/>
</dbReference>
<name>A0AAU8DNI2_9ACTN</name>
<dbReference type="InterPro" id="IPR015797">
    <property type="entry name" value="NUDIX_hydrolase-like_dom_sf"/>
</dbReference>
<reference evidence="7" key="1">
    <citation type="submission" date="2024-05" db="EMBL/GenBank/DDBJ databases">
        <authorList>
            <person name="Cai S.Y."/>
            <person name="Jin L.M."/>
            <person name="Li H.R."/>
        </authorList>
    </citation>
    <scope>NUCLEOTIDE SEQUENCE</scope>
    <source>
        <strain evidence="7">A5-74</strain>
    </source>
</reference>
<evidence type="ECO:0000313" key="7">
    <source>
        <dbReference type="EMBL" id="XCG63554.1"/>
    </source>
</evidence>
<proteinExistence type="inferred from homology"/>
<evidence type="ECO:0000256" key="2">
    <source>
        <dbReference type="ARBA" id="ARBA00005582"/>
    </source>
</evidence>